<dbReference type="GO" id="GO:0052621">
    <property type="term" value="F:diguanylate cyclase activity"/>
    <property type="evidence" value="ECO:0007669"/>
    <property type="project" value="TreeGrafter"/>
</dbReference>
<dbReference type="FunFam" id="3.30.70.270:FF:000001">
    <property type="entry name" value="Diguanylate cyclase domain protein"/>
    <property type="match status" value="1"/>
</dbReference>
<dbReference type="Pfam" id="PF00990">
    <property type="entry name" value="GGDEF"/>
    <property type="match status" value="1"/>
</dbReference>
<dbReference type="InterPro" id="IPR029787">
    <property type="entry name" value="Nucleotide_cyclase"/>
</dbReference>
<sequence>MPVVDISTVIIVLILGHCLSIFFLAFDLFQYETTKYDYLFLLGRALQAIAWGLIVAREVLPIWLSFSVGNSVLFLGWMMESLAVISLKYVVTTRCTAVYASIVAFSQLALWPIFGMEQTVAVLVASFLSAFMFLIPGRVLLFSRHRSSPLQKILGAMYCLCCSAVLWRGVDVWIQGGYRLFAAKPSQVVPLLALGGLLLIGCLGYVLVKKEKLSREMKTYADTDLLTNLYNRRAFLLLANQLIKSAIRKNESVALMIIDIDHFKRINDRYGHGVGDGIIANLAQVMRVNMRQSDIACRYGGEEFVILLPDCDKTTAVQAAERLRLAVERATPDFIFYTVSIGVSAATGKQIRLENVINQADMAMYKAKDMGRNRVQSE</sequence>
<feature type="transmembrane region" description="Helical" evidence="1">
    <location>
        <begin position="97"/>
        <end position="114"/>
    </location>
</feature>
<dbReference type="OrthoDB" id="9805474at2"/>
<feature type="transmembrane region" description="Helical" evidence="1">
    <location>
        <begin position="153"/>
        <end position="170"/>
    </location>
</feature>
<dbReference type="AlphaFoldDB" id="A0A154BNU0"/>
<dbReference type="GO" id="GO:0005886">
    <property type="term" value="C:plasma membrane"/>
    <property type="evidence" value="ECO:0007669"/>
    <property type="project" value="TreeGrafter"/>
</dbReference>
<accession>A0A154BNU0</accession>
<feature type="transmembrane region" description="Helical" evidence="1">
    <location>
        <begin position="38"/>
        <end position="56"/>
    </location>
</feature>
<dbReference type="EMBL" id="LSGP01000020">
    <property type="protein sequence ID" value="KYZ75673.1"/>
    <property type="molecule type" value="Genomic_DNA"/>
</dbReference>
<feature type="transmembrane region" description="Helical" evidence="1">
    <location>
        <begin position="62"/>
        <end position="85"/>
    </location>
</feature>
<evidence type="ECO:0000256" key="1">
    <source>
        <dbReference type="SAM" id="Phobius"/>
    </source>
</evidence>
<keyword evidence="1" id="KW-0472">Membrane</keyword>
<evidence type="ECO:0000313" key="4">
    <source>
        <dbReference type="Proteomes" id="UP000076268"/>
    </source>
</evidence>
<evidence type="ECO:0000313" key="3">
    <source>
        <dbReference type="EMBL" id="KYZ75673.1"/>
    </source>
</evidence>
<dbReference type="Proteomes" id="UP000076268">
    <property type="component" value="Unassembled WGS sequence"/>
</dbReference>
<feature type="transmembrane region" description="Helical" evidence="1">
    <location>
        <begin position="190"/>
        <end position="208"/>
    </location>
</feature>
<organism evidence="3 4">
    <name type="scientific">Anaerosporomusa subterranea</name>
    <dbReference type="NCBI Taxonomy" id="1794912"/>
    <lineage>
        <taxon>Bacteria</taxon>
        <taxon>Bacillati</taxon>
        <taxon>Bacillota</taxon>
        <taxon>Negativicutes</taxon>
        <taxon>Acetonemataceae</taxon>
        <taxon>Anaerosporomusa</taxon>
    </lineage>
</organism>
<dbReference type="PANTHER" id="PTHR45138">
    <property type="entry name" value="REGULATORY COMPONENTS OF SENSORY TRANSDUCTION SYSTEM"/>
    <property type="match status" value="1"/>
</dbReference>
<dbReference type="InterPro" id="IPR000160">
    <property type="entry name" value="GGDEF_dom"/>
</dbReference>
<dbReference type="InterPro" id="IPR043128">
    <property type="entry name" value="Rev_trsase/Diguanyl_cyclase"/>
</dbReference>
<dbReference type="CDD" id="cd01949">
    <property type="entry name" value="GGDEF"/>
    <property type="match status" value="1"/>
</dbReference>
<evidence type="ECO:0000259" key="2">
    <source>
        <dbReference type="PROSITE" id="PS50887"/>
    </source>
</evidence>
<protein>
    <recommendedName>
        <fullName evidence="2">GGDEF domain-containing protein</fullName>
    </recommendedName>
</protein>
<dbReference type="GO" id="GO:0043709">
    <property type="term" value="P:cell adhesion involved in single-species biofilm formation"/>
    <property type="evidence" value="ECO:0007669"/>
    <property type="project" value="TreeGrafter"/>
</dbReference>
<keyword evidence="1" id="KW-1133">Transmembrane helix</keyword>
<reference evidence="3 4" key="1">
    <citation type="submission" date="2016-02" db="EMBL/GenBank/DDBJ databases">
        <title>Anaerosporomusa subterraneum gen. nov., sp. nov., a spore-forming obligate anaerobe isolated from saprolite.</title>
        <authorList>
            <person name="Choi J.K."/>
            <person name="Shah M."/>
            <person name="Yee N."/>
        </authorList>
    </citation>
    <scope>NUCLEOTIDE SEQUENCE [LARGE SCALE GENOMIC DNA]</scope>
    <source>
        <strain evidence="3 4">RU4</strain>
    </source>
</reference>
<dbReference type="PANTHER" id="PTHR45138:SF9">
    <property type="entry name" value="DIGUANYLATE CYCLASE DGCM-RELATED"/>
    <property type="match status" value="1"/>
</dbReference>
<dbReference type="SUPFAM" id="SSF55073">
    <property type="entry name" value="Nucleotide cyclase"/>
    <property type="match status" value="1"/>
</dbReference>
<gene>
    <name evidence="3" type="ORF">AXX12_10695</name>
</gene>
<dbReference type="InterPro" id="IPR050469">
    <property type="entry name" value="Diguanylate_Cyclase"/>
</dbReference>
<dbReference type="PROSITE" id="PS50887">
    <property type="entry name" value="GGDEF"/>
    <property type="match status" value="1"/>
</dbReference>
<dbReference type="Gene3D" id="3.30.70.270">
    <property type="match status" value="1"/>
</dbReference>
<feature type="transmembrane region" description="Helical" evidence="1">
    <location>
        <begin position="6"/>
        <end position="26"/>
    </location>
</feature>
<name>A0A154BNU0_ANASB</name>
<keyword evidence="1" id="KW-0812">Transmembrane</keyword>
<dbReference type="SMART" id="SM00267">
    <property type="entry name" value="GGDEF"/>
    <property type="match status" value="1"/>
</dbReference>
<comment type="caution">
    <text evidence="3">The sequence shown here is derived from an EMBL/GenBank/DDBJ whole genome shotgun (WGS) entry which is preliminary data.</text>
</comment>
<dbReference type="NCBIfam" id="TIGR00254">
    <property type="entry name" value="GGDEF"/>
    <property type="match status" value="1"/>
</dbReference>
<dbReference type="STRING" id="1794912.AXX12_10695"/>
<proteinExistence type="predicted"/>
<keyword evidence="4" id="KW-1185">Reference proteome</keyword>
<dbReference type="RefSeq" id="WP_066243263.1">
    <property type="nucleotide sequence ID" value="NZ_LSGP01000020.1"/>
</dbReference>
<feature type="domain" description="GGDEF" evidence="2">
    <location>
        <begin position="251"/>
        <end position="378"/>
    </location>
</feature>
<dbReference type="GO" id="GO:1902201">
    <property type="term" value="P:negative regulation of bacterial-type flagellum-dependent cell motility"/>
    <property type="evidence" value="ECO:0007669"/>
    <property type="project" value="TreeGrafter"/>
</dbReference>
<feature type="transmembrane region" description="Helical" evidence="1">
    <location>
        <begin position="120"/>
        <end position="141"/>
    </location>
</feature>